<keyword evidence="3" id="KW-1185">Reference proteome</keyword>
<dbReference type="Pfam" id="PF11374">
    <property type="entry name" value="DUF3176"/>
    <property type="match status" value="1"/>
</dbReference>
<accession>A0A9P4NYP6</accession>
<keyword evidence="1" id="KW-1133">Transmembrane helix</keyword>
<dbReference type="Proteomes" id="UP000800235">
    <property type="component" value="Unassembled WGS sequence"/>
</dbReference>
<sequence length="160" mass="17661">MASTSQQNTQRPPHKHEQASLHSIRSFLHTPWRAEILSCVLSATALACIVAIAHSRDGKIVPDWYFSVNFLISVFSSIFKAALLLPTSEAIGELKWLWFADSQVLSDIEDFDSASRGPRGSLAFLFRLPRNKLVSLGALVTVLAIGSDPLTQLVIQNRDC</sequence>
<dbReference type="InterPro" id="IPR021514">
    <property type="entry name" value="DUF3176"/>
</dbReference>
<dbReference type="PANTHER" id="PTHR35394">
    <property type="entry name" value="DUF3176 DOMAIN-CONTAINING PROTEIN"/>
    <property type="match status" value="1"/>
</dbReference>
<dbReference type="AlphaFoldDB" id="A0A9P4NYP6"/>
<comment type="caution">
    <text evidence="2">The sequence shown here is derived from an EMBL/GenBank/DDBJ whole genome shotgun (WGS) entry which is preliminary data.</text>
</comment>
<feature type="non-terminal residue" evidence="2">
    <location>
        <position position="160"/>
    </location>
</feature>
<dbReference type="OrthoDB" id="5242705at2759"/>
<dbReference type="EMBL" id="MU007018">
    <property type="protein sequence ID" value="KAF2434072.1"/>
    <property type="molecule type" value="Genomic_DNA"/>
</dbReference>
<evidence type="ECO:0000313" key="2">
    <source>
        <dbReference type="EMBL" id="KAF2434072.1"/>
    </source>
</evidence>
<keyword evidence="1" id="KW-0812">Transmembrane</keyword>
<dbReference type="PANTHER" id="PTHR35394:SF5">
    <property type="entry name" value="DUF3176 DOMAIN-CONTAINING PROTEIN"/>
    <property type="match status" value="1"/>
</dbReference>
<protein>
    <submittedName>
        <fullName evidence="2">Uncharacterized protein</fullName>
    </submittedName>
</protein>
<name>A0A9P4NYP6_9PEZI</name>
<gene>
    <name evidence="2" type="ORF">EJ08DRAFT_582869</name>
</gene>
<evidence type="ECO:0000313" key="3">
    <source>
        <dbReference type="Proteomes" id="UP000800235"/>
    </source>
</evidence>
<reference evidence="2" key="1">
    <citation type="journal article" date="2020" name="Stud. Mycol.">
        <title>101 Dothideomycetes genomes: a test case for predicting lifestyles and emergence of pathogens.</title>
        <authorList>
            <person name="Haridas S."/>
            <person name="Albert R."/>
            <person name="Binder M."/>
            <person name="Bloem J."/>
            <person name="Labutti K."/>
            <person name="Salamov A."/>
            <person name="Andreopoulos B."/>
            <person name="Baker S."/>
            <person name="Barry K."/>
            <person name="Bills G."/>
            <person name="Bluhm B."/>
            <person name="Cannon C."/>
            <person name="Castanera R."/>
            <person name="Culley D."/>
            <person name="Daum C."/>
            <person name="Ezra D."/>
            <person name="Gonzalez J."/>
            <person name="Henrissat B."/>
            <person name="Kuo A."/>
            <person name="Liang C."/>
            <person name="Lipzen A."/>
            <person name="Lutzoni F."/>
            <person name="Magnuson J."/>
            <person name="Mondo S."/>
            <person name="Nolan M."/>
            <person name="Ohm R."/>
            <person name="Pangilinan J."/>
            <person name="Park H.-J."/>
            <person name="Ramirez L."/>
            <person name="Alfaro M."/>
            <person name="Sun H."/>
            <person name="Tritt A."/>
            <person name="Yoshinaga Y."/>
            <person name="Zwiers L.-H."/>
            <person name="Turgeon B."/>
            <person name="Goodwin S."/>
            <person name="Spatafora J."/>
            <person name="Crous P."/>
            <person name="Grigoriev I."/>
        </authorList>
    </citation>
    <scope>NUCLEOTIDE SEQUENCE</scope>
    <source>
        <strain evidence="2">CBS 130266</strain>
    </source>
</reference>
<proteinExistence type="predicted"/>
<feature type="transmembrane region" description="Helical" evidence="1">
    <location>
        <begin position="64"/>
        <end position="85"/>
    </location>
</feature>
<organism evidence="2 3">
    <name type="scientific">Tothia fuscella</name>
    <dbReference type="NCBI Taxonomy" id="1048955"/>
    <lineage>
        <taxon>Eukaryota</taxon>
        <taxon>Fungi</taxon>
        <taxon>Dikarya</taxon>
        <taxon>Ascomycota</taxon>
        <taxon>Pezizomycotina</taxon>
        <taxon>Dothideomycetes</taxon>
        <taxon>Pleosporomycetidae</taxon>
        <taxon>Venturiales</taxon>
        <taxon>Cylindrosympodiaceae</taxon>
        <taxon>Tothia</taxon>
    </lineage>
</organism>
<evidence type="ECO:0000256" key="1">
    <source>
        <dbReference type="SAM" id="Phobius"/>
    </source>
</evidence>
<keyword evidence="1" id="KW-0472">Membrane</keyword>
<feature type="transmembrane region" description="Helical" evidence="1">
    <location>
        <begin position="34"/>
        <end position="52"/>
    </location>
</feature>